<protein>
    <submittedName>
        <fullName evidence="1">RHS repeat-associated core domain-containing protein</fullName>
    </submittedName>
</protein>
<dbReference type="EMBL" id="WEIK01000022">
    <property type="protein sequence ID" value="MVF51788.1"/>
    <property type="molecule type" value="Genomic_DNA"/>
</dbReference>
<dbReference type="AlphaFoldDB" id="A0A6G6UM05"/>
<dbReference type="InterPro" id="IPR022385">
    <property type="entry name" value="Rhs_assc_core"/>
</dbReference>
<sequence length="267" mass="29830">MDFVWRLRVRPMSTTNVYSPYGYRSAKTASTDALGFNGQFFQAALEGYALGNGHRVYSPRLMRFISPDSLSPFNKGGINAYAYCLNDPVNGQDPSGKNPFRRVARRFWGVVEQTASRFKSLAVEDGLTNNQYWNMGEEMNYASKQVKQSTTLFREITSKNGFAQLEPGWNHKFVLTKESRLVVFSSKDDLTMPSHGSLAEFSGLGFGTKGLGESVKSAGYIILGDGDQISFNNHSGHFQTRFENLYELNDVLEKLGVDANFIRAFGS</sequence>
<proteinExistence type="predicted"/>
<evidence type="ECO:0000313" key="2">
    <source>
        <dbReference type="Proteomes" id="UP000440965"/>
    </source>
</evidence>
<accession>A0A6G6UM05</accession>
<dbReference type="Gene3D" id="2.180.10.10">
    <property type="entry name" value="RHS repeat-associated core"/>
    <property type="match status" value="1"/>
</dbReference>
<dbReference type="InterPro" id="IPR050708">
    <property type="entry name" value="T6SS_VgrG/RHS"/>
</dbReference>
<gene>
    <name evidence="1" type="ORF">F9Z43_21240</name>
</gene>
<reference evidence="1 2" key="1">
    <citation type="submission" date="2019-10" db="EMBL/GenBank/DDBJ databases">
        <title>XDR Pseudomonas monteilii producing IMP-16 from LCR.</title>
        <authorList>
            <person name="Ballaben A."/>
            <person name="Doi Y."/>
        </authorList>
    </citation>
    <scope>NUCLEOTIDE SEQUENCE [LARGE SCALE GENOMIC DNA]</scope>
    <source>
        <strain evidence="1 2">597/14</strain>
    </source>
</reference>
<comment type="caution">
    <text evidence="1">The sequence shown here is derived from an EMBL/GenBank/DDBJ whole genome shotgun (WGS) entry which is preliminary data.</text>
</comment>
<dbReference type="NCBIfam" id="TIGR03696">
    <property type="entry name" value="Rhs_assc_core"/>
    <property type="match status" value="1"/>
</dbReference>
<dbReference type="PANTHER" id="PTHR32305:SF15">
    <property type="entry name" value="PROTEIN RHSA-RELATED"/>
    <property type="match status" value="1"/>
</dbReference>
<name>A0A6G6UM05_9PSED</name>
<evidence type="ECO:0000313" key="1">
    <source>
        <dbReference type="EMBL" id="MVF51788.1"/>
    </source>
</evidence>
<dbReference type="Proteomes" id="UP000440965">
    <property type="component" value="Unassembled WGS sequence"/>
</dbReference>
<organism evidence="1 2">
    <name type="scientific">Pseudomonas monteilii</name>
    <dbReference type="NCBI Taxonomy" id="76759"/>
    <lineage>
        <taxon>Bacteria</taxon>
        <taxon>Pseudomonadati</taxon>
        <taxon>Pseudomonadota</taxon>
        <taxon>Gammaproteobacteria</taxon>
        <taxon>Pseudomonadales</taxon>
        <taxon>Pseudomonadaceae</taxon>
        <taxon>Pseudomonas</taxon>
    </lineage>
</organism>
<dbReference type="PANTHER" id="PTHR32305">
    <property type="match status" value="1"/>
</dbReference>
<dbReference type="SUPFAM" id="SSF56399">
    <property type="entry name" value="ADP-ribosylation"/>
    <property type="match status" value="1"/>
</dbReference>